<dbReference type="GO" id="GO:0016779">
    <property type="term" value="F:nucleotidyltransferase activity"/>
    <property type="evidence" value="ECO:0007669"/>
    <property type="project" value="InterPro"/>
</dbReference>
<dbReference type="Pfam" id="PF01909">
    <property type="entry name" value="NTP_transf_2"/>
    <property type="match status" value="1"/>
</dbReference>
<accession>A0A0G1C0K8</accession>
<gene>
    <name evidence="2" type="ORF">UV54_C0042G0003</name>
</gene>
<feature type="domain" description="Polymerase nucleotidyl transferase" evidence="1">
    <location>
        <begin position="11"/>
        <end position="55"/>
    </location>
</feature>
<dbReference type="AlphaFoldDB" id="A0A0G1C0K8"/>
<evidence type="ECO:0000313" key="3">
    <source>
        <dbReference type="Proteomes" id="UP000034213"/>
    </source>
</evidence>
<name>A0A0G1C0K8_9BACT</name>
<dbReference type="STRING" id="1618369.UV54_C0042G0003"/>
<dbReference type="PANTHER" id="PTHR43449">
    <property type="entry name" value="NUCLEOTIDYLTRANSFERASE"/>
    <property type="match status" value="1"/>
</dbReference>
<dbReference type="EMBL" id="LCEW01000042">
    <property type="protein sequence ID" value="KKS79102.1"/>
    <property type="molecule type" value="Genomic_DNA"/>
</dbReference>
<evidence type="ECO:0000313" key="2">
    <source>
        <dbReference type="EMBL" id="KKS79102.1"/>
    </source>
</evidence>
<proteinExistence type="predicted"/>
<comment type="caution">
    <text evidence="2">The sequence shown here is derived from an EMBL/GenBank/DDBJ whole genome shotgun (WGS) entry which is preliminary data.</text>
</comment>
<protein>
    <recommendedName>
        <fullName evidence="1">Polymerase nucleotidyl transferase domain-containing protein</fullName>
    </recommendedName>
</protein>
<dbReference type="Proteomes" id="UP000034213">
    <property type="component" value="Unassembled WGS sequence"/>
</dbReference>
<dbReference type="Gene3D" id="3.30.460.10">
    <property type="entry name" value="Beta Polymerase, domain 2"/>
    <property type="match status" value="1"/>
</dbReference>
<organism evidence="2 3">
    <name type="scientific">Candidatus Beckwithbacteria bacterium GW2011_GWA2_43_10</name>
    <dbReference type="NCBI Taxonomy" id="1618369"/>
    <lineage>
        <taxon>Bacteria</taxon>
        <taxon>Candidatus Beckwithiibacteriota</taxon>
    </lineage>
</organism>
<reference evidence="2 3" key="1">
    <citation type="journal article" date="2015" name="Nature">
        <title>rRNA introns, odd ribosomes, and small enigmatic genomes across a large radiation of phyla.</title>
        <authorList>
            <person name="Brown C.T."/>
            <person name="Hug L.A."/>
            <person name="Thomas B.C."/>
            <person name="Sharon I."/>
            <person name="Castelle C.J."/>
            <person name="Singh A."/>
            <person name="Wilkins M.J."/>
            <person name="Williams K.H."/>
            <person name="Banfield J.F."/>
        </authorList>
    </citation>
    <scope>NUCLEOTIDE SEQUENCE [LARGE SCALE GENOMIC DNA]</scope>
</reference>
<dbReference type="InterPro" id="IPR043519">
    <property type="entry name" value="NT_sf"/>
</dbReference>
<dbReference type="SUPFAM" id="SSF81301">
    <property type="entry name" value="Nucleotidyltransferase"/>
    <property type="match status" value="1"/>
</dbReference>
<dbReference type="InterPro" id="IPR002934">
    <property type="entry name" value="Polymerase_NTP_transf_dom"/>
</dbReference>
<dbReference type="PANTHER" id="PTHR43449:SF1">
    <property type="entry name" value="POLYMERASE BETA NUCLEOTIDYLTRANSFERASE DOMAIN-CONTAINING PROTEIN"/>
    <property type="match status" value="1"/>
</dbReference>
<dbReference type="CDD" id="cd05403">
    <property type="entry name" value="NT_KNTase_like"/>
    <property type="match status" value="1"/>
</dbReference>
<sequence>MDRKKIDRIIKIYLKDLSKKIKVDKAILFGSAVSGRVSSDSDIDLLILSAAFTKMSSSERFDLLYSSRQSDETQMTPMDIFGLTLQEFGQASSLTIAGEIKETGREVYFS</sequence>
<evidence type="ECO:0000259" key="1">
    <source>
        <dbReference type="Pfam" id="PF01909"/>
    </source>
</evidence>